<dbReference type="PANTHER" id="PTHR31225">
    <property type="entry name" value="OS04G0344100 PROTEIN-RELATED"/>
    <property type="match status" value="1"/>
</dbReference>
<dbReference type="GO" id="GO:0016102">
    <property type="term" value="P:diterpenoid biosynthetic process"/>
    <property type="evidence" value="ECO:0007669"/>
    <property type="project" value="InterPro"/>
</dbReference>
<dbReference type="CDD" id="cd00684">
    <property type="entry name" value="Terpene_cyclase_plant_C1"/>
    <property type="match status" value="1"/>
</dbReference>
<dbReference type="SUPFAM" id="SSF48576">
    <property type="entry name" value="Terpenoid synthases"/>
    <property type="match status" value="2"/>
</dbReference>
<dbReference type="InterPro" id="IPR005630">
    <property type="entry name" value="Terpene_synthase_metal-bd"/>
</dbReference>
<keyword evidence="6" id="KW-1185">Reference proteome</keyword>
<evidence type="ECO:0000313" key="5">
    <source>
        <dbReference type="EnsemblPlants" id="OPUNC04G06800.1"/>
    </source>
</evidence>
<dbReference type="EnsemblPlants" id="OPUNC04G06800.1">
    <property type="protein sequence ID" value="OPUNC04G06800.1"/>
    <property type="gene ID" value="OPUNC04G06800"/>
</dbReference>
<keyword evidence="2" id="KW-0479">Metal-binding</keyword>
<dbReference type="AlphaFoldDB" id="A0A0E0KP79"/>
<evidence type="ECO:0000259" key="4">
    <source>
        <dbReference type="Pfam" id="PF03936"/>
    </source>
</evidence>
<name>A0A0E0KP79_ORYPU</name>
<dbReference type="OMA" id="RMETIHY"/>
<evidence type="ECO:0008006" key="7">
    <source>
        <dbReference type="Google" id="ProtNLM"/>
    </source>
</evidence>
<feature type="domain" description="Terpene synthase N-terminal" evidence="3">
    <location>
        <begin position="72"/>
        <end position="246"/>
    </location>
</feature>
<dbReference type="InterPro" id="IPR001906">
    <property type="entry name" value="Terpene_synth_N"/>
</dbReference>
<dbReference type="Gramene" id="OPUNC04G06800.1">
    <property type="protein sequence ID" value="OPUNC04G06800.1"/>
    <property type="gene ID" value="OPUNC04G06800"/>
</dbReference>
<sequence>MSNMSQVTSSMVGAPGILPAHVRPSMAKIAPSPSTSRPRSWAIVRVAKDVSPSLVSDDDIAHEKAFSYEPSVWGDFFINYGPQPLQSSEEWMRWRADKLKENVRTLFRTSSDVVAKMNLVDAVQHLGIGHLFEDEISHTLRHIHRSEFTSSNLHEVALRFRLLREHGLWVSPDAFNKFKGDDGTFIDEVANEPRGLLSLYNAAYLLVHDEPELEEAISFSRHHLTSMMLQGNYLKHPLVDQVSRALHLPLARTCKRVEALYYISEYQQEERHIPILLDLAKLDFNLLQGSHLKELKAISEWWKDLYGFIGLSYLRDRVVESYTWSYTLFFEKDLALTRMICAKMIVLIVIMDDTYDAHATIHECRKLNEAIQRWDESAISLLPEYLKKFYIKLLNNFKEFEDQVAVNEKYRVAYAKKEFQKLSHYYLQEAEWLHQNHKPSFQEQVALSTMTSTVQLVSVSTTVGRGDTITKEAFQWTASSTTVIACAKIMRFMNDIAAFKFQKLSHYYLQEAEWLHQNHKPSFQEQVALSTMTSTVQLVSVSTTVGRGDTITKEAFQWTASSTTVIACAKIMRFMNDIAAFKRGKNKGDIASTVECYMNEHKVSSEVALSKLSSLIEDEWRTMNQAFYEHHEILPAVQRVVNFAVSIMFFYDKRKDAYTFSSHLEEIVKSLFVKPVEINF</sequence>
<reference evidence="5" key="2">
    <citation type="submission" date="2018-05" db="EMBL/GenBank/DDBJ databases">
        <title>OpunRS2 (Oryza punctata Reference Sequence Version 2).</title>
        <authorList>
            <person name="Zhang J."/>
            <person name="Kudrna D."/>
            <person name="Lee S."/>
            <person name="Talag J."/>
            <person name="Welchert J."/>
            <person name="Wing R.A."/>
        </authorList>
    </citation>
    <scope>NUCLEOTIDE SEQUENCE [LARGE SCALE GENOMIC DNA]</scope>
</reference>
<dbReference type="InterPro" id="IPR008949">
    <property type="entry name" value="Isoprenoid_synthase_dom_sf"/>
</dbReference>
<dbReference type="Gene3D" id="1.10.600.10">
    <property type="entry name" value="Farnesyl Diphosphate Synthase"/>
    <property type="match status" value="2"/>
</dbReference>
<dbReference type="SUPFAM" id="SSF48239">
    <property type="entry name" value="Terpenoid cyclases/Protein prenyltransferases"/>
    <property type="match status" value="1"/>
</dbReference>
<reference evidence="5" key="1">
    <citation type="submission" date="2015-04" db="UniProtKB">
        <authorList>
            <consortium name="EnsemblPlants"/>
        </authorList>
    </citation>
    <scope>IDENTIFICATION</scope>
</reference>
<evidence type="ECO:0000256" key="2">
    <source>
        <dbReference type="ARBA" id="ARBA00022723"/>
    </source>
</evidence>
<dbReference type="HOGENOM" id="CLU_003125_7_0_1"/>
<evidence type="ECO:0000313" key="6">
    <source>
        <dbReference type="Proteomes" id="UP000026962"/>
    </source>
</evidence>
<organism evidence="5">
    <name type="scientific">Oryza punctata</name>
    <name type="common">Red rice</name>
    <dbReference type="NCBI Taxonomy" id="4537"/>
    <lineage>
        <taxon>Eukaryota</taxon>
        <taxon>Viridiplantae</taxon>
        <taxon>Streptophyta</taxon>
        <taxon>Embryophyta</taxon>
        <taxon>Tracheophyta</taxon>
        <taxon>Spermatophyta</taxon>
        <taxon>Magnoliopsida</taxon>
        <taxon>Liliopsida</taxon>
        <taxon>Poales</taxon>
        <taxon>Poaceae</taxon>
        <taxon>BOP clade</taxon>
        <taxon>Oryzoideae</taxon>
        <taxon>Oryzeae</taxon>
        <taxon>Oryzinae</taxon>
        <taxon>Oryza</taxon>
    </lineage>
</organism>
<dbReference type="Proteomes" id="UP000026962">
    <property type="component" value="Chromosome 4"/>
</dbReference>
<proteinExistence type="predicted"/>
<dbReference type="GO" id="GO:0010333">
    <property type="term" value="F:terpene synthase activity"/>
    <property type="evidence" value="ECO:0007669"/>
    <property type="project" value="InterPro"/>
</dbReference>
<dbReference type="InterPro" id="IPR050148">
    <property type="entry name" value="Terpene_synthase-like"/>
</dbReference>
<dbReference type="Gene3D" id="1.50.10.130">
    <property type="entry name" value="Terpene synthase, N-terminal domain"/>
    <property type="match status" value="1"/>
</dbReference>
<dbReference type="eggNOG" id="ENOG502QUCN">
    <property type="taxonomic scope" value="Eukaryota"/>
</dbReference>
<comment type="cofactor">
    <cofactor evidence="1">
        <name>Mg(2+)</name>
        <dbReference type="ChEBI" id="CHEBI:18420"/>
    </cofactor>
</comment>
<accession>A0A0E0KP79</accession>
<evidence type="ECO:0000259" key="3">
    <source>
        <dbReference type="Pfam" id="PF01397"/>
    </source>
</evidence>
<dbReference type="Pfam" id="PF03936">
    <property type="entry name" value="Terpene_synth_C"/>
    <property type="match status" value="1"/>
</dbReference>
<dbReference type="InterPro" id="IPR036965">
    <property type="entry name" value="Terpene_synth_N_sf"/>
</dbReference>
<dbReference type="InterPro" id="IPR008930">
    <property type="entry name" value="Terpenoid_cyclase/PrenylTrfase"/>
</dbReference>
<dbReference type="STRING" id="4537.A0A0E0KP79"/>
<protein>
    <recommendedName>
        <fullName evidence="7">Terpene synthase</fullName>
    </recommendedName>
</protein>
<dbReference type="PANTHER" id="PTHR31225:SF92">
    <property type="entry name" value="OS04G0345400 PROTEIN"/>
    <property type="match status" value="1"/>
</dbReference>
<dbReference type="InterPro" id="IPR044814">
    <property type="entry name" value="Terpene_cyclase_plant_C1"/>
</dbReference>
<dbReference type="GO" id="GO:0000287">
    <property type="term" value="F:magnesium ion binding"/>
    <property type="evidence" value="ECO:0007669"/>
    <property type="project" value="InterPro"/>
</dbReference>
<feature type="domain" description="Terpene synthase metal-binding" evidence="4">
    <location>
        <begin position="309"/>
        <end position="502"/>
    </location>
</feature>
<dbReference type="Pfam" id="PF01397">
    <property type="entry name" value="Terpene_synth"/>
    <property type="match status" value="1"/>
</dbReference>
<evidence type="ECO:0000256" key="1">
    <source>
        <dbReference type="ARBA" id="ARBA00001946"/>
    </source>
</evidence>